<name>A0A067QNM8_ZOONE</name>
<dbReference type="InterPro" id="IPR012677">
    <property type="entry name" value="Nucleotide-bd_a/b_plait_sf"/>
</dbReference>
<organism evidence="5 6">
    <name type="scientific">Zootermopsis nevadensis</name>
    <name type="common">Dampwood termite</name>
    <dbReference type="NCBI Taxonomy" id="136037"/>
    <lineage>
        <taxon>Eukaryota</taxon>
        <taxon>Metazoa</taxon>
        <taxon>Ecdysozoa</taxon>
        <taxon>Arthropoda</taxon>
        <taxon>Hexapoda</taxon>
        <taxon>Insecta</taxon>
        <taxon>Pterygota</taxon>
        <taxon>Neoptera</taxon>
        <taxon>Polyneoptera</taxon>
        <taxon>Dictyoptera</taxon>
        <taxon>Blattodea</taxon>
        <taxon>Blattoidea</taxon>
        <taxon>Termitoidae</taxon>
        <taxon>Termopsidae</taxon>
        <taxon>Zootermopsis</taxon>
    </lineage>
</organism>
<gene>
    <name evidence="5" type="ORF">L798_14418</name>
</gene>
<dbReference type="InterPro" id="IPR035979">
    <property type="entry name" value="RBD_domain_sf"/>
</dbReference>
<sequence>MQKAKMSRKTEVVHTYHQKTGTKSSVVANVSVKESDNAETETKIYDHQCRTLFVRFPRRVRDKLEVKLLHPGIEDVRFKPRIKRWCHIRFSSEEAAKCALNDLNRKRVRGGQLIVMETKKFKINSREEKSKKQQHLYKLYVKNLPEDVTESEITSAFPGCANVRMFTPKKRGSLRARIGFKTLDEMEAIISSTNVHKVRDRSVSVFYSKSYLHAHDLLKQEQKTNNLIRISKDVSPKSILTSNSLTKIKVSSARKQKTIVTSKRLGEMIETTLSQLKTEDNGDDIEEDDRCKQGIEMDTQDNTEFNDDISDNSDDFSQHKEIELDDNFSQYKAIKLEGEVIDGSGDSDDFSKYKAIQLEDEVISNNKDGGDDDNGDFSHYKAIELEDEVTRSSDDDFSKYKAIELEDEGTETSYDDGDDGGRNCVDD</sequence>
<dbReference type="OMA" id="RRIDIGY"/>
<dbReference type="GO" id="GO:0003723">
    <property type="term" value="F:RNA binding"/>
    <property type="evidence" value="ECO:0007669"/>
    <property type="project" value="UniProtKB-UniRule"/>
</dbReference>
<reference evidence="5 6" key="1">
    <citation type="journal article" date="2014" name="Nat. Commun.">
        <title>Molecular traces of alternative social organization in a termite genome.</title>
        <authorList>
            <person name="Terrapon N."/>
            <person name="Li C."/>
            <person name="Robertson H.M."/>
            <person name="Ji L."/>
            <person name="Meng X."/>
            <person name="Booth W."/>
            <person name="Chen Z."/>
            <person name="Childers C.P."/>
            <person name="Glastad K.M."/>
            <person name="Gokhale K."/>
            <person name="Gowin J."/>
            <person name="Gronenberg W."/>
            <person name="Hermansen R.A."/>
            <person name="Hu H."/>
            <person name="Hunt B.G."/>
            <person name="Huylmans A.K."/>
            <person name="Khalil S.M."/>
            <person name="Mitchell R.D."/>
            <person name="Munoz-Torres M.C."/>
            <person name="Mustard J.A."/>
            <person name="Pan H."/>
            <person name="Reese J.T."/>
            <person name="Scharf M.E."/>
            <person name="Sun F."/>
            <person name="Vogel H."/>
            <person name="Xiao J."/>
            <person name="Yang W."/>
            <person name="Yang Z."/>
            <person name="Yang Z."/>
            <person name="Zhou J."/>
            <person name="Zhu J."/>
            <person name="Brent C.S."/>
            <person name="Elsik C.G."/>
            <person name="Goodisman M.A."/>
            <person name="Liberles D.A."/>
            <person name="Roe R.M."/>
            <person name="Vargo E.L."/>
            <person name="Vilcinskas A."/>
            <person name="Wang J."/>
            <person name="Bornberg-Bauer E."/>
            <person name="Korb J."/>
            <person name="Zhang G."/>
            <person name="Liebig J."/>
        </authorList>
    </citation>
    <scope>NUCLEOTIDE SEQUENCE [LARGE SCALE GENOMIC DNA]</scope>
    <source>
        <tissue evidence="5">Whole organism</tissue>
    </source>
</reference>
<keyword evidence="1 2" id="KW-0694">RNA-binding</keyword>
<evidence type="ECO:0000256" key="1">
    <source>
        <dbReference type="ARBA" id="ARBA00022884"/>
    </source>
</evidence>
<dbReference type="CDD" id="cd00590">
    <property type="entry name" value="RRM_SF"/>
    <property type="match status" value="1"/>
</dbReference>
<keyword evidence="6" id="KW-1185">Reference proteome</keyword>
<evidence type="ECO:0000313" key="5">
    <source>
        <dbReference type="EMBL" id="KDR10897.1"/>
    </source>
</evidence>
<dbReference type="SMART" id="SM00360">
    <property type="entry name" value="RRM"/>
    <property type="match status" value="2"/>
</dbReference>
<evidence type="ECO:0000313" key="6">
    <source>
        <dbReference type="Proteomes" id="UP000027135"/>
    </source>
</evidence>
<dbReference type="Proteomes" id="UP000027135">
    <property type="component" value="Unassembled WGS sequence"/>
</dbReference>
<evidence type="ECO:0000259" key="4">
    <source>
        <dbReference type="PROSITE" id="PS50102"/>
    </source>
</evidence>
<dbReference type="Pfam" id="PF00076">
    <property type="entry name" value="RRM_1"/>
    <property type="match status" value="1"/>
</dbReference>
<dbReference type="InParanoid" id="A0A067QNM8"/>
<dbReference type="InterPro" id="IPR000504">
    <property type="entry name" value="RRM_dom"/>
</dbReference>
<feature type="domain" description="RRM" evidence="4">
    <location>
        <begin position="137"/>
        <end position="210"/>
    </location>
</feature>
<dbReference type="PROSITE" id="PS50102">
    <property type="entry name" value="RRM"/>
    <property type="match status" value="1"/>
</dbReference>
<evidence type="ECO:0000256" key="2">
    <source>
        <dbReference type="PROSITE-ProRule" id="PRU00176"/>
    </source>
</evidence>
<dbReference type="SUPFAM" id="SSF54928">
    <property type="entry name" value="RNA-binding domain, RBD"/>
    <property type="match status" value="2"/>
</dbReference>
<feature type="compositionally biased region" description="Acidic residues" evidence="3">
    <location>
        <begin position="405"/>
        <end position="418"/>
    </location>
</feature>
<dbReference type="AlphaFoldDB" id="A0A067QNM8"/>
<feature type="region of interest" description="Disordered" evidence="3">
    <location>
        <begin position="402"/>
        <end position="427"/>
    </location>
</feature>
<evidence type="ECO:0000256" key="3">
    <source>
        <dbReference type="SAM" id="MobiDB-lite"/>
    </source>
</evidence>
<dbReference type="EMBL" id="KK853131">
    <property type="protein sequence ID" value="KDR10897.1"/>
    <property type="molecule type" value="Genomic_DNA"/>
</dbReference>
<dbReference type="STRING" id="136037.A0A067QNM8"/>
<dbReference type="Gene3D" id="3.30.70.330">
    <property type="match status" value="2"/>
</dbReference>
<accession>A0A067QNM8</accession>
<proteinExistence type="predicted"/>
<protein>
    <recommendedName>
        <fullName evidence="4">RRM domain-containing protein</fullName>
    </recommendedName>
</protein>